<evidence type="ECO:0000313" key="11">
    <source>
        <dbReference type="Proteomes" id="UP000807825"/>
    </source>
</evidence>
<dbReference type="Gene3D" id="3.50.50.60">
    <property type="entry name" value="FAD/NAD(P)-binding domain"/>
    <property type="match status" value="3"/>
</dbReference>
<dbReference type="Pfam" id="PF13450">
    <property type="entry name" value="NAD_binding_8"/>
    <property type="match status" value="1"/>
</dbReference>
<dbReference type="Gene3D" id="1.10.1060.10">
    <property type="entry name" value="Alpha-helical ferredoxin"/>
    <property type="match status" value="2"/>
</dbReference>
<evidence type="ECO:0000313" key="10">
    <source>
        <dbReference type="EMBL" id="MBI5249119.1"/>
    </source>
</evidence>
<dbReference type="InterPro" id="IPR036188">
    <property type="entry name" value="FAD/NAD-bd_sf"/>
</dbReference>
<dbReference type="InterPro" id="IPR023753">
    <property type="entry name" value="FAD/NAD-binding_dom"/>
</dbReference>
<dbReference type="Proteomes" id="UP000807825">
    <property type="component" value="Unassembled WGS sequence"/>
</dbReference>
<sequence length="1475" mass="160012">MAQPKDVVGAALVVGGGIAGVQASLDLAESGYKVYLVENQTGIGGRMAQLDKTFPTNDCSTCIFSPKLVTVGQNPNIELLSYSELADVQGQEGNFTVTIRQKSRYIRKDRCKACGDCASVCPVHLPNKFDEDLSKRSATYRLFPQTIPQTFVIDKADRAPCVMTCPAHINVQGYVQLITQGKYKQAVELIYKQLPLPGVLGRVCPHPCETVCRRAEKDQPVSICKLKRFAADQIDYSSLTLPEITPREEKVAIVGSGPAGLSAAYYLALEGYKVTIFEAGPVLGGWLRVGIPEYRLPRDVLEKEIQHILSLGVEAKTNTALGKDFSVQDLKDQGYKAIYLAVGCQKGASLAIPGENTQGVIQGVDFLRDAALGKPANGVKKAAVIGGGNVAIDAARILSRLGADVHILYRRSRQEMPAFMAEVDAAIEEGVKIQFLTAPVEVVSSNGNVSGLKCIKMELGPPDDSGRRRPVPIQGSEFVVDVDTIIPAIGQIIDPALWDGIQDLERTRRNTIAVDPISYATSIPGVFSGGDAGTGPATVVEAVAAGKQAAESISRQIKGEDMYEGRPWTGTDNPEYPPIPNIRPEARAKSAELSPAERKGFSEVELAFAENEAVREANRCLNCGVCSECMECVKACPAEAVDHTMDDELLTVKVGTIILSTGYEMINPDKIRGEFSYGTAPNVLTNMEFERMLSASGPNAGEVKRPSDDKHPKKVAWIQCVGSRDAQKGMPHCSSICCMASIKEAVIAKEHDSNIEPTIFYMDIRAYGKDFDAYYERAKNEGGVRFIHSMISRVVEDPITHNLGITYLDESQKLSTETFDMVVLAVGLRTSEESRAMAEKLGVELNESKFCATTSFEPVSSTRPGVFVAGMLQGPKDIPQTVMEASAAAGASSKLLATARNTMTTKIQFPPQRDISEEEPRIGVFICRCGINIANTVDVPRVVEHVRTLPNVVIAEERLFTCSQDTQEAFLKIIEENRLNRLVVAACSPRTHEPMFQLTMEKSGLNPYLFTMTNIRDQCSWVHASHKEEATLKAMDLARMAVARAQLLAPLEKGKMEVCPNALVLGGGVAGMTSALNLGDQGFDVYLVEKSDKLGGNALSIEKTIHGEPVRPFVTDLISKVEAHPKVQVFKGASFGDLTGHVGHFKGKVSFNGSSQDLEFGAALIATGAVESKPKEYLYGEHPAVVTQHTLEERIIAGDPTLKNVKSAVFIQCVGSRCDERPWCSKICCAGSVRLSERLKEINPDAKTYILYRDLRTYGLLEKYYADSRKGGTVFVRFDPETKPTVEAAGDKVKVVVRDPVLDENISITADLLTLAAAVDPGESTRQLGQLFKVTVNSNGYFVEAHMKLRPVDFTTEGVFLAGLAHYPKPIDESIAQATAAAQRAAIILSKDEMTFPGVISKVDGSKCAVCLTCVRLCPYGAPRITEEHVAEIVPALCQGCGICSSVCPAKAIELQHFRDDQVFQEIDALLESAS</sequence>
<evidence type="ECO:0000256" key="5">
    <source>
        <dbReference type="ARBA" id="ARBA00022827"/>
    </source>
</evidence>
<dbReference type="InterPro" id="IPR009051">
    <property type="entry name" value="Helical_ferredxn"/>
</dbReference>
<comment type="cofactor">
    <cofactor evidence="1">
        <name>FAD</name>
        <dbReference type="ChEBI" id="CHEBI:57692"/>
    </cofactor>
</comment>
<keyword evidence="3" id="KW-0004">4Fe-4S</keyword>
<comment type="similarity">
    <text evidence="2">Belongs to the HdrA family.</text>
</comment>
<feature type="domain" description="4Fe-4S ferredoxin-type" evidence="9">
    <location>
        <begin position="102"/>
        <end position="132"/>
    </location>
</feature>
<dbReference type="GO" id="GO:0051539">
    <property type="term" value="F:4 iron, 4 sulfur cluster binding"/>
    <property type="evidence" value="ECO:0007669"/>
    <property type="project" value="UniProtKB-KW"/>
</dbReference>
<dbReference type="PRINTS" id="PR00469">
    <property type="entry name" value="PNDRDTASEII"/>
</dbReference>
<protein>
    <submittedName>
        <fullName evidence="10">FAD-dependent oxidoreductase</fullName>
    </submittedName>
</protein>
<evidence type="ECO:0000256" key="3">
    <source>
        <dbReference type="ARBA" id="ARBA00022485"/>
    </source>
</evidence>
<evidence type="ECO:0000256" key="8">
    <source>
        <dbReference type="ARBA" id="ARBA00023014"/>
    </source>
</evidence>
<feature type="domain" description="4Fe-4S ferredoxin-type" evidence="9">
    <location>
        <begin position="1429"/>
        <end position="1458"/>
    </location>
</feature>
<dbReference type="PRINTS" id="PR00368">
    <property type="entry name" value="FADPNR"/>
</dbReference>
<dbReference type="GO" id="GO:0046872">
    <property type="term" value="F:metal ion binding"/>
    <property type="evidence" value="ECO:0007669"/>
    <property type="project" value="UniProtKB-KW"/>
</dbReference>
<evidence type="ECO:0000259" key="9">
    <source>
        <dbReference type="PROSITE" id="PS51379"/>
    </source>
</evidence>
<evidence type="ECO:0000256" key="6">
    <source>
        <dbReference type="ARBA" id="ARBA00023002"/>
    </source>
</evidence>
<dbReference type="PANTHER" id="PTHR43498:SF1">
    <property type="entry name" value="COB--COM HETERODISULFIDE REDUCTASE IRON-SULFUR SUBUNIT A"/>
    <property type="match status" value="1"/>
</dbReference>
<dbReference type="Gene3D" id="3.30.70.20">
    <property type="match status" value="1"/>
</dbReference>
<keyword evidence="4" id="KW-0479">Metal-binding</keyword>
<name>A0A9D6Z2S7_9BACT</name>
<dbReference type="InterPro" id="IPR039650">
    <property type="entry name" value="HdrA-like"/>
</dbReference>
<dbReference type="InterPro" id="IPR017896">
    <property type="entry name" value="4Fe4S_Fe-S-bd"/>
</dbReference>
<feature type="domain" description="4Fe-4S ferredoxin-type" evidence="9">
    <location>
        <begin position="1399"/>
        <end position="1428"/>
    </location>
</feature>
<dbReference type="PROSITE" id="PS51379">
    <property type="entry name" value="4FE4S_FER_2"/>
    <property type="match status" value="4"/>
</dbReference>
<dbReference type="Pfam" id="PF07992">
    <property type="entry name" value="Pyr_redox_2"/>
    <property type="match status" value="3"/>
</dbReference>
<dbReference type="GO" id="GO:0016491">
    <property type="term" value="F:oxidoreductase activity"/>
    <property type="evidence" value="ECO:0007669"/>
    <property type="project" value="UniProtKB-KW"/>
</dbReference>
<keyword evidence="7" id="KW-0408">Iron</keyword>
<comment type="caution">
    <text evidence="10">The sequence shown here is derived from an EMBL/GenBank/DDBJ whole genome shotgun (WGS) entry which is preliminary data.</text>
</comment>
<dbReference type="InterPro" id="IPR028261">
    <property type="entry name" value="DPD_II"/>
</dbReference>
<reference evidence="10" key="1">
    <citation type="submission" date="2020-07" db="EMBL/GenBank/DDBJ databases">
        <title>Huge and variable diversity of episymbiotic CPR bacteria and DPANN archaea in groundwater ecosystems.</title>
        <authorList>
            <person name="He C.Y."/>
            <person name="Keren R."/>
            <person name="Whittaker M."/>
            <person name="Farag I.F."/>
            <person name="Doudna J."/>
            <person name="Cate J.H.D."/>
            <person name="Banfield J.F."/>
        </authorList>
    </citation>
    <scope>NUCLEOTIDE SEQUENCE</scope>
    <source>
        <strain evidence="10">NC_groundwater_1664_Pr3_B-0.1um_52_9</strain>
    </source>
</reference>
<dbReference type="SUPFAM" id="SSF46548">
    <property type="entry name" value="alpha-helical ferredoxin"/>
    <property type="match status" value="2"/>
</dbReference>
<accession>A0A9D6Z2S7</accession>
<evidence type="ECO:0000256" key="7">
    <source>
        <dbReference type="ARBA" id="ARBA00023004"/>
    </source>
</evidence>
<dbReference type="Pfam" id="PF12838">
    <property type="entry name" value="Fer4_7"/>
    <property type="match status" value="1"/>
</dbReference>
<keyword evidence="6" id="KW-0560">Oxidoreductase</keyword>
<dbReference type="SUPFAM" id="SSF51971">
    <property type="entry name" value="Nucleotide-binding domain"/>
    <property type="match status" value="3"/>
</dbReference>
<evidence type="ECO:0000256" key="4">
    <source>
        <dbReference type="ARBA" id="ARBA00022723"/>
    </source>
</evidence>
<dbReference type="PANTHER" id="PTHR43498">
    <property type="entry name" value="FERREDOXIN:COB-COM HETERODISULFIDE REDUCTASE SUBUNIT A"/>
    <property type="match status" value="1"/>
</dbReference>
<dbReference type="PROSITE" id="PS00198">
    <property type="entry name" value="4FE4S_FER_1"/>
    <property type="match status" value="3"/>
</dbReference>
<dbReference type="Pfam" id="PF14691">
    <property type="entry name" value="Fer4_20"/>
    <property type="match status" value="1"/>
</dbReference>
<keyword evidence="5" id="KW-0285">Flavoprotein</keyword>
<dbReference type="SUPFAM" id="SSF51905">
    <property type="entry name" value="FAD/NAD(P)-binding domain"/>
    <property type="match status" value="1"/>
</dbReference>
<organism evidence="10 11">
    <name type="scientific">Desulfomonile tiedjei</name>
    <dbReference type="NCBI Taxonomy" id="2358"/>
    <lineage>
        <taxon>Bacteria</taxon>
        <taxon>Pseudomonadati</taxon>
        <taxon>Thermodesulfobacteriota</taxon>
        <taxon>Desulfomonilia</taxon>
        <taxon>Desulfomonilales</taxon>
        <taxon>Desulfomonilaceae</taxon>
        <taxon>Desulfomonile</taxon>
    </lineage>
</organism>
<dbReference type="SUPFAM" id="SSF54862">
    <property type="entry name" value="4Fe-4S ferredoxins"/>
    <property type="match status" value="1"/>
</dbReference>
<feature type="domain" description="4Fe-4S ferredoxin-type" evidence="9">
    <location>
        <begin position="617"/>
        <end position="648"/>
    </location>
</feature>
<keyword evidence="8" id="KW-0411">Iron-sulfur</keyword>
<dbReference type="EMBL" id="JACRDE010000184">
    <property type="protein sequence ID" value="MBI5249119.1"/>
    <property type="molecule type" value="Genomic_DNA"/>
</dbReference>
<keyword evidence="5" id="KW-0274">FAD</keyword>
<proteinExistence type="inferred from homology"/>
<dbReference type="InterPro" id="IPR017900">
    <property type="entry name" value="4Fe4S_Fe_S_CS"/>
</dbReference>
<evidence type="ECO:0000256" key="2">
    <source>
        <dbReference type="ARBA" id="ARBA00006561"/>
    </source>
</evidence>
<evidence type="ECO:0000256" key="1">
    <source>
        <dbReference type="ARBA" id="ARBA00001974"/>
    </source>
</evidence>
<gene>
    <name evidence="10" type="ORF">HY912_06465</name>
</gene>
<dbReference type="Gene3D" id="3.40.50.720">
    <property type="entry name" value="NAD(P)-binding Rossmann-like Domain"/>
    <property type="match status" value="1"/>
</dbReference>